<evidence type="ECO:0000313" key="1">
    <source>
        <dbReference type="EMBL" id="KAJ3508989.1"/>
    </source>
</evidence>
<accession>A0ACC1RDP0</accession>
<gene>
    <name evidence="1" type="ORF">NM208_g15733</name>
</gene>
<proteinExistence type="predicted"/>
<dbReference type="Proteomes" id="UP001148629">
    <property type="component" value="Unassembled WGS sequence"/>
</dbReference>
<reference evidence="1" key="1">
    <citation type="submission" date="2022-08" db="EMBL/GenBank/DDBJ databases">
        <title>Genome Sequence of Fusarium decemcellulare.</title>
        <authorList>
            <person name="Buettner E."/>
        </authorList>
    </citation>
    <scope>NUCLEOTIDE SEQUENCE</scope>
    <source>
        <strain evidence="1">Babe19</strain>
    </source>
</reference>
<comment type="caution">
    <text evidence="1">The sequence shown here is derived from an EMBL/GenBank/DDBJ whole genome shotgun (WGS) entry which is preliminary data.</text>
</comment>
<organism evidence="1 2">
    <name type="scientific">Fusarium decemcellulare</name>
    <dbReference type="NCBI Taxonomy" id="57161"/>
    <lineage>
        <taxon>Eukaryota</taxon>
        <taxon>Fungi</taxon>
        <taxon>Dikarya</taxon>
        <taxon>Ascomycota</taxon>
        <taxon>Pezizomycotina</taxon>
        <taxon>Sordariomycetes</taxon>
        <taxon>Hypocreomycetidae</taxon>
        <taxon>Hypocreales</taxon>
        <taxon>Nectriaceae</taxon>
        <taxon>Fusarium</taxon>
        <taxon>Fusarium decemcellulare species complex</taxon>
    </lineage>
</organism>
<sequence>MEEIEHHPGESDDGIMAAETTIHLGQVGPQASPVLVKKDPIETSSDVLEFEGPDDRSSSETQALPSSSTRRSIWISSLWITVNTVATVFTNKVIFSDPALGVCQLTFASFHFLITWLTLHLLSRPPFAVFAPRRVAVGKLIPLAVAMCLNVILPNLSLAHSSVVFYQLARILVTPAVALINLFLYHETLPLAAVYSLITLCLGVALVIQADSSSTMDEALSMTSQQGILFAFTGVFASSLYTVWIASHHRKLQMTSMQLLHNQAPIASVILLYVIPFIDVFPDLGSVPVNSWLMVVMSGMFASLINISQFYIVAQTGPLSSTVVGHVKTCTIVALGWALSGRSFNMKGAIGVAQALFAAFACVAGPKTFLP</sequence>
<name>A0ACC1RDP0_9HYPO</name>
<evidence type="ECO:0000313" key="2">
    <source>
        <dbReference type="Proteomes" id="UP001148629"/>
    </source>
</evidence>
<dbReference type="EMBL" id="JANRMS010004414">
    <property type="protein sequence ID" value="KAJ3508989.1"/>
    <property type="molecule type" value="Genomic_DNA"/>
</dbReference>
<keyword evidence="2" id="KW-1185">Reference proteome</keyword>
<protein>
    <submittedName>
        <fullName evidence="1">Uncharacterized protein</fullName>
    </submittedName>
</protein>